<gene>
    <name evidence="1" type="ordered locus">Avin_22960</name>
</gene>
<keyword evidence="2" id="KW-1185">Reference proteome</keyword>
<dbReference type="KEGG" id="avn:Avin_22960"/>
<evidence type="ECO:0000313" key="1">
    <source>
        <dbReference type="EMBL" id="ACO78484.1"/>
    </source>
</evidence>
<protein>
    <submittedName>
        <fullName evidence="1">Uncharacterized protein</fullName>
    </submittedName>
</protein>
<proteinExistence type="predicted"/>
<dbReference type="HOGENOM" id="CLU_3408535_0_0_6"/>
<dbReference type="EnsemblBacteria" id="ACO78484">
    <property type="protein sequence ID" value="ACO78484"/>
    <property type="gene ID" value="Avin_22960"/>
</dbReference>
<organism evidence="1 2">
    <name type="scientific">Azotobacter vinelandii (strain DJ / ATCC BAA-1303)</name>
    <dbReference type="NCBI Taxonomy" id="322710"/>
    <lineage>
        <taxon>Bacteria</taxon>
        <taxon>Pseudomonadati</taxon>
        <taxon>Pseudomonadota</taxon>
        <taxon>Gammaproteobacteria</taxon>
        <taxon>Pseudomonadales</taxon>
        <taxon>Pseudomonadaceae</taxon>
        <taxon>Azotobacter</taxon>
    </lineage>
</organism>
<dbReference type="EMBL" id="CP001157">
    <property type="protein sequence ID" value="ACO78484.1"/>
    <property type="molecule type" value="Genomic_DNA"/>
</dbReference>
<accession>C1DGH3</accession>
<reference evidence="1 2" key="1">
    <citation type="journal article" date="2009" name="J. Bacteriol.">
        <title>Genome sequence of Azotobacter vinelandii, an obligate aerobe specialized to support diverse anaerobic metabolic processes.</title>
        <authorList>
            <person name="Setubal J.C."/>
            <person name="dos Santos P."/>
            <person name="Goldman B.S."/>
            <person name="Ertesvag H."/>
            <person name="Espin G."/>
            <person name="Rubio L.M."/>
            <person name="Valla S."/>
            <person name="Almeida N.F."/>
            <person name="Balasubramanian D."/>
            <person name="Cromes L."/>
            <person name="Curatti L."/>
            <person name="Du Z."/>
            <person name="Godsy E."/>
            <person name="Goodner B."/>
            <person name="Hellner-Burris K."/>
            <person name="Hernandez J.A."/>
            <person name="Houmiel K."/>
            <person name="Imperial J."/>
            <person name="Kennedy C."/>
            <person name="Larson T.J."/>
            <person name="Latreille P."/>
            <person name="Ligon L.S."/>
            <person name="Lu J."/>
            <person name="Maerk M."/>
            <person name="Miller N.M."/>
            <person name="Norton S."/>
            <person name="O'Carroll I.P."/>
            <person name="Paulsen I."/>
            <person name="Raulfs E.C."/>
            <person name="Roemer R."/>
            <person name="Rosser J."/>
            <person name="Segura D."/>
            <person name="Slater S."/>
            <person name="Stricklin S.L."/>
            <person name="Studholme D.J."/>
            <person name="Sun J."/>
            <person name="Viana C.J."/>
            <person name="Wallin E."/>
            <person name="Wang B."/>
            <person name="Wheeler C."/>
            <person name="Zhu H."/>
            <person name="Dean D.R."/>
            <person name="Dixon R."/>
            <person name="Wood D."/>
        </authorList>
    </citation>
    <scope>NUCLEOTIDE SEQUENCE [LARGE SCALE GENOMIC DNA]</scope>
    <source>
        <strain evidence="2">DJ / ATCC BAA-1303</strain>
    </source>
</reference>
<evidence type="ECO:0000313" key="2">
    <source>
        <dbReference type="Proteomes" id="UP000002424"/>
    </source>
</evidence>
<sequence>MRVVRPRLADGIGKAREFMALAYDENVML</sequence>
<dbReference type="Proteomes" id="UP000002424">
    <property type="component" value="Chromosome"/>
</dbReference>
<name>C1DGH3_AZOVD</name>
<dbReference type="STRING" id="322710.Avin_22960"/>
<dbReference type="AlphaFoldDB" id="C1DGH3"/>